<protein>
    <submittedName>
        <fullName evidence="1">Uncharacterized protein</fullName>
    </submittedName>
</protein>
<reference evidence="1 2" key="1">
    <citation type="submission" date="2013-12" db="EMBL/GenBank/DDBJ databases">
        <authorList>
            <consortium name="DOE Joint Genome Institute"/>
            <person name="Eisen J."/>
            <person name="Huntemann M."/>
            <person name="Han J."/>
            <person name="Chen A."/>
            <person name="Kyrpides N."/>
            <person name="Mavromatis K."/>
            <person name="Markowitz V."/>
            <person name="Palaniappan K."/>
            <person name="Ivanova N."/>
            <person name="Schaumberg A."/>
            <person name="Pati A."/>
            <person name="Liolios K."/>
            <person name="Nordberg H.P."/>
            <person name="Cantor M.N."/>
            <person name="Hua S.X."/>
            <person name="Woyke T."/>
        </authorList>
    </citation>
    <scope>NUCLEOTIDE SEQUENCE [LARGE SCALE GENOMIC DNA]</scope>
    <source>
        <strain evidence="2">DSM 18177</strain>
    </source>
</reference>
<accession>W0EX47</accession>
<dbReference type="HOGENOM" id="CLU_1841207_0_0_10"/>
<organism evidence="1 2">
    <name type="scientific">Barnesiella viscericola DSM 18177</name>
    <dbReference type="NCBI Taxonomy" id="880074"/>
    <lineage>
        <taxon>Bacteria</taxon>
        <taxon>Pseudomonadati</taxon>
        <taxon>Bacteroidota</taxon>
        <taxon>Bacteroidia</taxon>
        <taxon>Bacteroidales</taxon>
        <taxon>Barnesiellaceae</taxon>
        <taxon>Barnesiella</taxon>
    </lineage>
</organism>
<evidence type="ECO:0000313" key="1">
    <source>
        <dbReference type="EMBL" id="AHF13764.1"/>
    </source>
</evidence>
<proteinExistence type="predicted"/>
<keyword evidence="2" id="KW-1185">Reference proteome</keyword>
<dbReference type="KEGG" id="bvs:BARVI_05915"/>
<name>W0EX47_9BACT</name>
<dbReference type="EMBL" id="CP007034">
    <property type="protein sequence ID" value="AHF13764.1"/>
    <property type="molecule type" value="Genomic_DNA"/>
</dbReference>
<evidence type="ECO:0000313" key="2">
    <source>
        <dbReference type="Proteomes" id="UP000018901"/>
    </source>
</evidence>
<sequence length="139" mass="15487">MYVCNMKGFVKHLLVFSLALILGWVSALHVAEVERVYASVHETDTPYTLVDTDGHAHHSGPSFVAIIPAERIAAVNQVRFPSSPVAERVGSHTAFSCVQHCCCQLMALREKSIRHGYEGYRAQLCSHGHYLYSLCKMLI</sequence>
<gene>
    <name evidence="1" type="ORF">BARVI_05915</name>
</gene>
<dbReference type="AlphaFoldDB" id="W0EX47"/>
<dbReference type="Proteomes" id="UP000018901">
    <property type="component" value="Chromosome"/>
</dbReference>